<evidence type="ECO:0000313" key="2">
    <source>
        <dbReference type="Proteomes" id="UP000827092"/>
    </source>
</evidence>
<dbReference type="AlphaFoldDB" id="A0AAV6UB14"/>
<evidence type="ECO:0000313" key="1">
    <source>
        <dbReference type="EMBL" id="KAG8181707.1"/>
    </source>
</evidence>
<protein>
    <submittedName>
        <fullName evidence="1">Uncharacterized protein</fullName>
    </submittedName>
</protein>
<proteinExistence type="predicted"/>
<comment type="caution">
    <text evidence="1">The sequence shown here is derived from an EMBL/GenBank/DDBJ whole genome shotgun (WGS) entry which is preliminary data.</text>
</comment>
<gene>
    <name evidence="1" type="ORF">JTE90_025681</name>
</gene>
<sequence>MPNIGPHSKITKGGGKWRSRNTHLFLKQIDLEGMGAKRQTILRRFETNDIGGKEEISFHRFALFEGEGVKKNVCTRRKLSAPTSSVFGRYICGREHPSSKSILTDDLF</sequence>
<name>A0AAV6UB14_9ARAC</name>
<dbReference type="Proteomes" id="UP000827092">
    <property type="component" value="Unassembled WGS sequence"/>
</dbReference>
<organism evidence="1 2">
    <name type="scientific">Oedothorax gibbosus</name>
    <dbReference type="NCBI Taxonomy" id="931172"/>
    <lineage>
        <taxon>Eukaryota</taxon>
        <taxon>Metazoa</taxon>
        <taxon>Ecdysozoa</taxon>
        <taxon>Arthropoda</taxon>
        <taxon>Chelicerata</taxon>
        <taxon>Arachnida</taxon>
        <taxon>Araneae</taxon>
        <taxon>Araneomorphae</taxon>
        <taxon>Entelegynae</taxon>
        <taxon>Araneoidea</taxon>
        <taxon>Linyphiidae</taxon>
        <taxon>Erigoninae</taxon>
        <taxon>Oedothorax</taxon>
    </lineage>
</organism>
<accession>A0AAV6UB14</accession>
<keyword evidence="2" id="KW-1185">Reference proteome</keyword>
<reference evidence="1 2" key="1">
    <citation type="journal article" date="2022" name="Nat. Ecol. Evol.">
        <title>A masculinizing supergene underlies an exaggerated male reproductive morph in a spider.</title>
        <authorList>
            <person name="Hendrickx F."/>
            <person name="De Corte Z."/>
            <person name="Sonet G."/>
            <person name="Van Belleghem S.M."/>
            <person name="Kostlbacher S."/>
            <person name="Vangestel C."/>
        </authorList>
    </citation>
    <scope>NUCLEOTIDE SEQUENCE [LARGE SCALE GENOMIC DNA]</scope>
    <source>
        <strain evidence="1">W744_W776</strain>
    </source>
</reference>
<dbReference type="EMBL" id="JAFNEN010000499">
    <property type="protein sequence ID" value="KAG8181707.1"/>
    <property type="molecule type" value="Genomic_DNA"/>
</dbReference>